<feature type="compositionally biased region" description="Basic and acidic residues" evidence="6">
    <location>
        <begin position="169"/>
        <end position="187"/>
    </location>
</feature>
<evidence type="ECO:0000256" key="1">
    <source>
        <dbReference type="ARBA" id="ARBA00004167"/>
    </source>
</evidence>
<protein>
    <submittedName>
        <fullName evidence="12">Uncharacterized protein VhaAC45RP</fullName>
    </submittedName>
</protein>
<evidence type="ECO:0000256" key="7">
    <source>
        <dbReference type="SAM" id="Phobius"/>
    </source>
</evidence>
<keyword evidence="3 7" id="KW-0812">Transmembrane</keyword>
<evidence type="ECO:0000259" key="9">
    <source>
        <dbReference type="Pfam" id="PF05827"/>
    </source>
</evidence>
<keyword evidence="11" id="KW-1185">Reference proteome</keyword>
<dbReference type="Pfam" id="PF05827">
    <property type="entry name" value="VAS1_LD"/>
    <property type="match status" value="1"/>
</dbReference>
<dbReference type="PANTHER" id="PTHR12471">
    <property type="entry name" value="VACUOLAR ATP SYNTHASE SUBUNIT S1"/>
    <property type="match status" value="1"/>
</dbReference>
<keyword evidence="8" id="KW-0732">Signal</keyword>
<keyword evidence="4 7" id="KW-1133">Transmembrane helix</keyword>
<evidence type="ECO:0000259" key="10">
    <source>
        <dbReference type="Pfam" id="PF20520"/>
    </source>
</evidence>
<name>A0AB40DG22_DROSZ</name>
<dbReference type="PANTHER" id="PTHR12471:SF4">
    <property type="entry name" value="AGAP001624-PA"/>
    <property type="match status" value="1"/>
</dbReference>
<dbReference type="InterPro" id="IPR046756">
    <property type="entry name" value="VAS1/VOA1_TM"/>
</dbReference>
<sequence>MQLILVATLLSVALGSCSASIAGPFIFWGHSRVSGLQSQALVDSNSRELPLTQLFTEAKAIVVFVRNSTNRLEGTKYPRFQNLVKSGAWTYLPQRSLAAEPFGLNANIEVVSLSGHGEEDDSEILSAYNEALNTYGRGEVLGILASREEEAHFLAKREAAPAAEEEEKEKEKEKDKEKEKEKPKAAEGGEETEASFIYVAEGNKAVLSLNGPLELRLTNDSLRLEEHIKQITFDDQRAKGYGRLSITFMHSGEKCTLRFKFSLIRGSWTLRNVEVEYRELKSVLVARGDEYTLPNAPLGFSYRCSAENVHFLNPAKNETIQGLILSDFQVQPWLNGRQEYGEVYDCVGFVSAPILAGLFVVTLLLGILGLGISAMLSMHTPNRFESSRSKQSPTAMFIQITYVAFKPLALFTLAIELFLIHLLFVLIVLYVYVLWYY</sequence>
<feature type="signal peptide" evidence="8">
    <location>
        <begin position="1"/>
        <end position="19"/>
    </location>
</feature>
<dbReference type="GO" id="GO:0001671">
    <property type="term" value="F:ATPase activator activity"/>
    <property type="evidence" value="ECO:0007669"/>
    <property type="project" value="TreeGrafter"/>
</dbReference>
<evidence type="ECO:0000256" key="6">
    <source>
        <dbReference type="SAM" id="MobiDB-lite"/>
    </source>
</evidence>
<gene>
    <name evidence="12" type="primary">VhaAC45RP</name>
</gene>
<keyword evidence="5 7" id="KW-0472">Membrane</keyword>
<organism evidence="11 12">
    <name type="scientific">Drosophila suzukii</name>
    <name type="common">Spotted-wing drosophila fruit fly</name>
    <dbReference type="NCBI Taxonomy" id="28584"/>
    <lineage>
        <taxon>Eukaryota</taxon>
        <taxon>Metazoa</taxon>
        <taxon>Ecdysozoa</taxon>
        <taxon>Arthropoda</taxon>
        <taxon>Hexapoda</taxon>
        <taxon>Insecta</taxon>
        <taxon>Pterygota</taxon>
        <taxon>Neoptera</taxon>
        <taxon>Endopterygota</taxon>
        <taxon>Diptera</taxon>
        <taxon>Brachycera</taxon>
        <taxon>Muscomorpha</taxon>
        <taxon>Ephydroidea</taxon>
        <taxon>Drosophilidae</taxon>
        <taxon>Drosophila</taxon>
        <taxon>Sophophora</taxon>
    </lineage>
</organism>
<dbReference type="InterPro" id="IPR046755">
    <property type="entry name" value="VAS1_LD"/>
</dbReference>
<feature type="domain" description="V-type proton ATPase subunit S1 luminal" evidence="9">
    <location>
        <begin position="240"/>
        <end position="333"/>
    </location>
</feature>
<accession>A0AB40DG22</accession>
<dbReference type="RefSeq" id="XP_065723064.2">
    <property type="nucleotide sequence ID" value="XM_065866992.2"/>
</dbReference>
<evidence type="ECO:0000313" key="11">
    <source>
        <dbReference type="Proteomes" id="UP001652628"/>
    </source>
</evidence>
<dbReference type="Gene3D" id="2.40.160.110">
    <property type="match status" value="1"/>
</dbReference>
<evidence type="ECO:0000256" key="3">
    <source>
        <dbReference type="ARBA" id="ARBA00022692"/>
    </source>
</evidence>
<evidence type="ECO:0000256" key="5">
    <source>
        <dbReference type="ARBA" id="ARBA00023136"/>
    </source>
</evidence>
<evidence type="ECO:0000256" key="8">
    <source>
        <dbReference type="SAM" id="SignalP"/>
    </source>
</evidence>
<proteinExistence type="inferred from homology"/>
<dbReference type="Proteomes" id="UP001652628">
    <property type="component" value="Chromosome 3"/>
</dbReference>
<dbReference type="Pfam" id="PF20520">
    <property type="entry name" value="Ac45-VOA1_TM"/>
    <property type="match status" value="1"/>
</dbReference>
<comment type="subcellular location">
    <subcellularLocation>
        <location evidence="1">Membrane</location>
        <topology evidence="1">Single-pass membrane protein</topology>
    </subcellularLocation>
</comment>
<reference evidence="12" key="1">
    <citation type="submission" date="2025-08" db="UniProtKB">
        <authorList>
            <consortium name="RefSeq"/>
        </authorList>
    </citation>
    <scope>IDENTIFICATION</scope>
</reference>
<dbReference type="AlphaFoldDB" id="A0AB40DG22"/>
<feature type="transmembrane region" description="Helical" evidence="7">
    <location>
        <begin position="354"/>
        <end position="378"/>
    </location>
</feature>
<evidence type="ECO:0000256" key="2">
    <source>
        <dbReference type="ARBA" id="ARBA00009037"/>
    </source>
</evidence>
<evidence type="ECO:0000256" key="4">
    <source>
        <dbReference type="ARBA" id="ARBA00022989"/>
    </source>
</evidence>
<feature type="domain" description="V-type proton ATPase subunit S1/VOA1 transmembrane" evidence="10">
    <location>
        <begin position="348"/>
        <end position="385"/>
    </location>
</feature>
<feature type="chain" id="PRO_5045945881" evidence="8">
    <location>
        <begin position="20"/>
        <end position="437"/>
    </location>
</feature>
<dbReference type="GeneID" id="108016482"/>
<dbReference type="GO" id="GO:0030641">
    <property type="term" value="P:regulation of cellular pH"/>
    <property type="evidence" value="ECO:0007669"/>
    <property type="project" value="TreeGrafter"/>
</dbReference>
<dbReference type="GO" id="GO:0033176">
    <property type="term" value="C:proton-transporting V-type ATPase complex"/>
    <property type="evidence" value="ECO:0007669"/>
    <property type="project" value="TreeGrafter"/>
</dbReference>
<comment type="similarity">
    <text evidence="2">Belongs to the vacuolar ATPase subunit S1 family.</text>
</comment>
<evidence type="ECO:0000313" key="12">
    <source>
        <dbReference type="RefSeq" id="XP_065723064.2"/>
    </source>
</evidence>
<feature type="region of interest" description="Disordered" evidence="6">
    <location>
        <begin position="154"/>
        <end position="191"/>
    </location>
</feature>
<feature type="transmembrane region" description="Helical" evidence="7">
    <location>
        <begin position="408"/>
        <end position="435"/>
    </location>
</feature>
<dbReference type="InterPro" id="IPR008388">
    <property type="entry name" value="Ac45_acc_su"/>
</dbReference>